<accession>A0A4Y2G8K8</accession>
<sequence length="96" mass="10773">MQIEIQRSRRGHGGILVTSRLWGWRVPGSKPDSTEDPPCTWACCKLNHTWGTKRPPAGVMRKFGEGMLAQVSSSSSDLKITSFIPKYPSCYFKMGR</sequence>
<comment type="caution">
    <text evidence="3">The sequence shown here is derived from an EMBL/GenBank/DDBJ whole genome shotgun (WGS) entry which is preliminary data.</text>
</comment>
<evidence type="ECO:0000313" key="4">
    <source>
        <dbReference type="EMBL" id="GBM49126.1"/>
    </source>
</evidence>
<protein>
    <submittedName>
        <fullName evidence="3">Uncharacterized protein</fullName>
    </submittedName>
</protein>
<evidence type="ECO:0000313" key="1">
    <source>
        <dbReference type="EMBL" id="GBM49022.1"/>
    </source>
</evidence>
<keyword evidence="5" id="KW-1185">Reference proteome</keyword>
<evidence type="ECO:0000313" key="2">
    <source>
        <dbReference type="EMBL" id="GBM49038.1"/>
    </source>
</evidence>
<dbReference type="EMBL" id="BGPR01176645">
    <property type="protein sequence ID" value="GBM49022.1"/>
    <property type="molecule type" value="Genomic_DNA"/>
</dbReference>
<dbReference type="EMBL" id="BGPR01176649">
    <property type="protein sequence ID" value="GBM49038.1"/>
    <property type="molecule type" value="Genomic_DNA"/>
</dbReference>
<dbReference type="AlphaFoldDB" id="A0A4Y2G8K8"/>
<reference evidence="3 5" key="1">
    <citation type="journal article" date="2019" name="Sci. Rep.">
        <title>Orb-weaving spider Araneus ventricosus genome elucidates the spidroin gene catalogue.</title>
        <authorList>
            <person name="Kono N."/>
            <person name="Nakamura H."/>
            <person name="Ohtoshi R."/>
            <person name="Moran D.A.P."/>
            <person name="Shinohara A."/>
            <person name="Yoshida Y."/>
            <person name="Fujiwara M."/>
            <person name="Mori M."/>
            <person name="Tomita M."/>
            <person name="Arakawa K."/>
        </authorList>
    </citation>
    <scope>NUCLEOTIDE SEQUENCE [LARGE SCALE GENOMIC DNA]</scope>
</reference>
<name>A0A4Y2G8K8_ARAVE</name>
<evidence type="ECO:0000313" key="5">
    <source>
        <dbReference type="Proteomes" id="UP000499080"/>
    </source>
</evidence>
<evidence type="ECO:0000313" key="3">
    <source>
        <dbReference type="EMBL" id="GBM49106.1"/>
    </source>
</evidence>
<dbReference type="EMBL" id="BGPR01176668">
    <property type="protein sequence ID" value="GBM49106.1"/>
    <property type="molecule type" value="Genomic_DNA"/>
</dbReference>
<gene>
    <name evidence="3" type="ORF">AVEN_141666_1</name>
    <name evidence="4" type="ORF">AVEN_176233_1</name>
    <name evidence="1" type="ORF">AVEN_225445_1</name>
    <name evidence="2" type="ORF">AVEN_240027_1</name>
</gene>
<proteinExistence type="predicted"/>
<organism evidence="3 5">
    <name type="scientific">Araneus ventricosus</name>
    <name type="common">Orbweaver spider</name>
    <name type="synonym">Epeira ventricosa</name>
    <dbReference type="NCBI Taxonomy" id="182803"/>
    <lineage>
        <taxon>Eukaryota</taxon>
        <taxon>Metazoa</taxon>
        <taxon>Ecdysozoa</taxon>
        <taxon>Arthropoda</taxon>
        <taxon>Chelicerata</taxon>
        <taxon>Arachnida</taxon>
        <taxon>Araneae</taxon>
        <taxon>Araneomorphae</taxon>
        <taxon>Entelegynae</taxon>
        <taxon>Araneoidea</taxon>
        <taxon>Araneidae</taxon>
        <taxon>Araneus</taxon>
    </lineage>
</organism>
<dbReference type="EMBL" id="BGPR01176673">
    <property type="protein sequence ID" value="GBM49126.1"/>
    <property type="molecule type" value="Genomic_DNA"/>
</dbReference>
<dbReference type="Proteomes" id="UP000499080">
    <property type="component" value="Unassembled WGS sequence"/>
</dbReference>